<dbReference type="Proteomes" id="UP000007881">
    <property type="component" value="Chromosome"/>
</dbReference>
<dbReference type="KEGG" id="phm:PSMK_22860"/>
<keyword evidence="3" id="KW-1185">Reference proteome</keyword>
<dbReference type="EMBL" id="AP012338">
    <property type="protein sequence ID" value="BAM04445.1"/>
    <property type="molecule type" value="Genomic_DNA"/>
</dbReference>
<accession>I0IGQ7</accession>
<evidence type="ECO:0000313" key="2">
    <source>
        <dbReference type="EMBL" id="BAM04445.1"/>
    </source>
</evidence>
<name>I0IGQ7_PHYMF</name>
<evidence type="ECO:0000313" key="3">
    <source>
        <dbReference type="Proteomes" id="UP000007881"/>
    </source>
</evidence>
<sequence>MPEPITTRRPVASRPGPHASGGPGHHLEGGRRRRLEERVPARRSRLSTVAAP</sequence>
<feature type="region of interest" description="Disordered" evidence="1">
    <location>
        <begin position="1"/>
        <end position="52"/>
    </location>
</feature>
<reference evidence="2 3" key="1">
    <citation type="submission" date="2012-02" db="EMBL/GenBank/DDBJ databases">
        <title>Complete genome sequence of Phycisphaera mikurensis NBRC 102666.</title>
        <authorList>
            <person name="Ankai A."/>
            <person name="Hosoyama A."/>
            <person name="Terui Y."/>
            <person name="Sekine M."/>
            <person name="Fukai R."/>
            <person name="Kato Y."/>
            <person name="Nakamura S."/>
            <person name="Yamada-Narita S."/>
            <person name="Kawakoshi A."/>
            <person name="Fukunaga Y."/>
            <person name="Yamazaki S."/>
            <person name="Fujita N."/>
        </authorList>
    </citation>
    <scope>NUCLEOTIDE SEQUENCE [LARGE SCALE GENOMIC DNA]</scope>
    <source>
        <strain evidence="3">NBRC 102666 / KCTC 22515 / FYK2301M01</strain>
    </source>
</reference>
<proteinExistence type="predicted"/>
<gene>
    <name evidence="2" type="ordered locus">PSMK_22860</name>
</gene>
<dbReference type="AlphaFoldDB" id="I0IGQ7"/>
<organism evidence="2 3">
    <name type="scientific">Phycisphaera mikurensis (strain NBRC 102666 / KCTC 22515 / FYK2301M01)</name>
    <dbReference type="NCBI Taxonomy" id="1142394"/>
    <lineage>
        <taxon>Bacteria</taxon>
        <taxon>Pseudomonadati</taxon>
        <taxon>Planctomycetota</taxon>
        <taxon>Phycisphaerae</taxon>
        <taxon>Phycisphaerales</taxon>
        <taxon>Phycisphaeraceae</taxon>
        <taxon>Phycisphaera</taxon>
    </lineage>
</organism>
<dbReference type="HOGENOM" id="CLU_3083059_0_0_0"/>
<dbReference type="STRING" id="1142394.PSMK_22860"/>
<protein>
    <submittedName>
        <fullName evidence="2">Uncharacterized protein</fullName>
    </submittedName>
</protein>
<feature type="compositionally biased region" description="Basic and acidic residues" evidence="1">
    <location>
        <begin position="25"/>
        <end position="40"/>
    </location>
</feature>
<evidence type="ECO:0000256" key="1">
    <source>
        <dbReference type="SAM" id="MobiDB-lite"/>
    </source>
</evidence>